<accession>A0AA90XQV6</accession>
<evidence type="ECO:0000256" key="1">
    <source>
        <dbReference type="SAM" id="MobiDB-lite"/>
    </source>
</evidence>
<comment type="caution">
    <text evidence="2">The sequence shown here is derived from an EMBL/GenBank/DDBJ whole genome shotgun (WGS) entry which is preliminary data.</text>
</comment>
<sequence>MAKTPSKQQASINELGGLPPEFAADTPQEQTVVTDNNETQPDPEVQKETSTSEEPPKTPEISDDQSTVFGESETQENTTENELGSDGPADDSDEMELVVVKGQTLRHSGETHEENSRLFLPHNDAERLISLGVVADVKALRQQAARAVGPSITVDDGVKINRGS</sequence>
<feature type="region of interest" description="Disordered" evidence="1">
    <location>
        <begin position="1"/>
        <end position="117"/>
    </location>
</feature>
<evidence type="ECO:0000313" key="2">
    <source>
        <dbReference type="EMBL" id="NIL25055.1"/>
    </source>
</evidence>
<dbReference type="RefSeq" id="WP_167311152.1">
    <property type="nucleotide sequence ID" value="NZ_JAASAN010000001.1"/>
</dbReference>
<feature type="compositionally biased region" description="Polar residues" evidence="1">
    <location>
        <begin position="1"/>
        <end position="12"/>
    </location>
</feature>
<feature type="compositionally biased region" description="Polar residues" evidence="1">
    <location>
        <begin position="27"/>
        <end position="40"/>
    </location>
</feature>
<protein>
    <submittedName>
        <fullName evidence="2">Uncharacterized protein</fullName>
    </submittedName>
</protein>
<dbReference type="EMBL" id="JAASAN010000001">
    <property type="protein sequence ID" value="NIL25055.1"/>
    <property type="molecule type" value="Genomic_DNA"/>
</dbReference>
<proteinExistence type="predicted"/>
<dbReference type="AlphaFoldDB" id="A0AA90XQV6"/>
<gene>
    <name evidence="2" type="ORF">HB980_00565</name>
</gene>
<evidence type="ECO:0000313" key="3">
    <source>
        <dbReference type="Proteomes" id="UP000698240"/>
    </source>
</evidence>
<dbReference type="Proteomes" id="UP000698240">
    <property type="component" value="Unassembled WGS sequence"/>
</dbReference>
<feature type="compositionally biased region" description="Low complexity" evidence="1">
    <location>
        <begin position="71"/>
        <end position="82"/>
    </location>
</feature>
<reference evidence="2" key="1">
    <citation type="submission" date="2020-03" db="EMBL/GenBank/DDBJ databases">
        <authorList>
            <person name="Kislichkina A."/>
            <person name="Dentovskaya S."/>
            <person name="Shaikhutdinov R."/>
            <person name="Ivanov S."/>
            <person name="Sizova A."/>
            <person name="Solomentsev V."/>
            <person name="Bogun A."/>
        </authorList>
    </citation>
    <scope>NUCLEOTIDE SEQUENCE</scope>
    <source>
        <strain evidence="2">SCPM-O-B-8025</strain>
    </source>
</reference>
<feature type="compositionally biased region" description="Basic and acidic residues" evidence="1">
    <location>
        <begin position="107"/>
        <end position="116"/>
    </location>
</feature>
<name>A0AA90XQV6_9GAMM</name>
<organism evidence="2 3">
    <name type="scientific">Yersinia massiliensis</name>
    <dbReference type="NCBI Taxonomy" id="419257"/>
    <lineage>
        <taxon>Bacteria</taxon>
        <taxon>Pseudomonadati</taxon>
        <taxon>Pseudomonadota</taxon>
        <taxon>Gammaproteobacteria</taxon>
        <taxon>Enterobacterales</taxon>
        <taxon>Yersiniaceae</taxon>
        <taxon>Yersinia</taxon>
    </lineage>
</organism>